<evidence type="ECO:0000256" key="10">
    <source>
        <dbReference type="ARBA" id="ARBA00023002"/>
    </source>
</evidence>
<dbReference type="GO" id="GO:0046872">
    <property type="term" value="F:metal ion binding"/>
    <property type="evidence" value="ECO:0007669"/>
    <property type="project" value="UniProtKB-KW"/>
</dbReference>
<comment type="cofactor">
    <cofactor evidence="1">
        <name>Mn(2+)</name>
        <dbReference type="ChEBI" id="CHEBI:29035"/>
    </cofactor>
</comment>
<dbReference type="InterPro" id="IPR024084">
    <property type="entry name" value="IsoPropMal-DH-like_dom"/>
</dbReference>
<keyword evidence="11" id="KW-0464">Manganese</keyword>
<keyword evidence="10 13" id="KW-0560">Oxidoreductase</keyword>
<comment type="subunit">
    <text evidence="4">Homodimer.</text>
</comment>
<evidence type="ECO:0000313" key="13">
    <source>
        <dbReference type="EMBL" id="EQD36095.1"/>
    </source>
</evidence>
<evidence type="ECO:0000259" key="12">
    <source>
        <dbReference type="SMART" id="SM01329"/>
    </source>
</evidence>
<evidence type="ECO:0000256" key="8">
    <source>
        <dbReference type="ARBA" id="ARBA00022842"/>
    </source>
</evidence>
<dbReference type="SMART" id="SM01329">
    <property type="entry name" value="Iso_dh"/>
    <property type="match status" value="1"/>
</dbReference>
<dbReference type="InterPro" id="IPR004439">
    <property type="entry name" value="Isocitrate_DH_NADP_dimer_prok"/>
</dbReference>
<keyword evidence="8" id="KW-0460">Magnesium</keyword>
<dbReference type="PANTHER" id="PTHR43504:SF1">
    <property type="entry name" value="ISOCITRATE DEHYDROGENASE [NADP]"/>
    <property type="match status" value="1"/>
</dbReference>
<organism evidence="13">
    <name type="scientific">mine drainage metagenome</name>
    <dbReference type="NCBI Taxonomy" id="410659"/>
    <lineage>
        <taxon>unclassified sequences</taxon>
        <taxon>metagenomes</taxon>
        <taxon>ecological metagenomes</taxon>
    </lineage>
</organism>
<dbReference type="GO" id="GO:0006099">
    <property type="term" value="P:tricarboxylic acid cycle"/>
    <property type="evidence" value="ECO:0007669"/>
    <property type="project" value="UniProtKB-KW"/>
</dbReference>
<dbReference type="GO" id="GO:0004450">
    <property type="term" value="F:isocitrate dehydrogenase (NADP+) activity"/>
    <property type="evidence" value="ECO:0007669"/>
    <property type="project" value="UniProtKB-EC"/>
</dbReference>
<dbReference type="EMBL" id="AUZZ01008851">
    <property type="protein sequence ID" value="EQD36095.1"/>
    <property type="molecule type" value="Genomic_DNA"/>
</dbReference>
<evidence type="ECO:0000256" key="6">
    <source>
        <dbReference type="ARBA" id="ARBA00022532"/>
    </source>
</evidence>
<dbReference type="EC" id="1.1.1.42" evidence="5"/>
<protein>
    <recommendedName>
        <fullName evidence="5">isocitrate dehydrogenase (NADP(+))</fullName>
        <ecNumber evidence="5">1.1.1.42</ecNumber>
    </recommendedName>
</protein>
<evidence type="ECO:0000256" key="11">
    <source>
        <dbReference type="ARBA" id="ARBA00023211"/>
    </source>
</evidence>
<feature type="domain" description="Isopropylmalate dehydrogenase-like" evidence="12">
    <location>
        <begin position="19"/>
        <end position="398"/>
    </location>
</feature>
<sequence length="404" mass="44095">MEGNIIFENGKWEVPDNPKVLFAYGDGIGPEITTVAKEVIDAAVEKAYGGSKSIDWVELLLGEKAEKESGSGLPDSAKEKLKDYKVLFKGPLTTPIGGGFRSLNVTIRMLLDLYANIRPVKYIDGLDSPLKKPQDVDMVIFRENTDDIYTGIEWKYDDPELPKLKGFLKSDMNILVDSDAGVGLKPMSKSKTERVARMAIKYAIDNNRRSITIMHKGNIMKYTEGAFRDWAYGVAVNEFRDNIVTEDELNTKYNGVMPKGKVLINDRIADNMFQQIVTKPSLYDVILAPNLNGDYISDAAGALIGDIGVLGSANVGDNGGMFEASHGTAPKYAGKNVANPMGMIKAGELMLTFFGWKEAAEIVSNAVAAAMKEKKVTSDIARFLGVEPLGTKEFGEALINGIGK</sequence>
<keyword evidence="7" id="KW-0479">Metal-binding</keyword>
<evidence type="ECO:0000256" key="4">
    <source>
        <dbReference type="ARBA" id="ARBA00011738"/>
    </source>
</evidence>
<dbReference type="AlphaFoldDB" id="T1A2Q0"/>
<keyword evidence="9" id="KW-0521">NADP</keyword>
<reference evidence="13" key="2">
    <citation type="journal article" date="2014" name="ISME J.">
        <title>Microbial stratification in low pH oxic and suboxic macroscopic growths along an acid mine drainage.</title>
        <authorList>
            <person name="Mendez-Garcia C."/>
            <person name="Mesa V."/>
            <person name="Sprenger R.R."/>
            <person name="Richter M."/>
            <person name="Diez M.S."/>
            <person name="Solano J."/>
            <person name="Bargiela R."/>
            <person name="Golyshina O.V."/>
            <person name="Manteca A."/>
            <person name="Ramos J.L."/>
            <person name="Gallego J.R."/>
            <person name="Llorente I."/>
            <person name="Martins Dos Santos V.A."/>
            <person name="Jensen O.N."/>
            <person name="Pelaez A.I."/>
            <person name="Sanchez J."/>
            <person name="Ferrer M."/>
        </authorList>
    </citation>
    <scope>NUCLEOTIDE SEQUENCE</scope>
</reference>
<dbReference type="SUPFAM" id="SSF53659">
    <property type="entry name" value="Isocitrate/Isopropylmalate dehydrogenase-like"/>
    <property type="match status" value="1"/>
</dbReference>
<keyword evidence="6" id="KW-0816">Tricarboxylic acid cycle</keyword>
<evidence type="ECO:0000256" key="2">
    <source>
        <dbReference type="ARBA" id="ARBA00001946"/>
    </source>
</evidence>
<evidence type="ECO:0000256" key="3">
    <source>
        <dbReference type="ARBA" id="ARBA00007769"/>
    </source>
</evidence>
<comment type="caution">
    <text evidence="13">The sequence shown here is derived from an EMBL/GenBank/DDBJ whole genome shotgun (WGS) entry which is preliminary data.</text>
</comment>
<dbReference type="NCBIfam" id="NF005036">
    <property type="entry name" value="PRK06451.1"/>
    <property type="match status" value="1"/>
</dbReference>
<evidence type="ECO:0000256" key="5">
    <source>
        <dbReference type="ARBA" id="ARBA00013013"/>
    </source>
</evidence>
<comment type="similarity">
    <text evidence="3">Belongs to the isocitrate and isopropylmalate dehydrogenases family.</text>
</comment>
<name>T1A2Q0_9ZZZZ</name>
<dbReference type="Pfam" id="PF00180">
    <property type="entry name" value="Iso_dh"/>
    <property type="match status" value="1"/>
</dbReference>
<accession>T1A2Q0</accession>
<evidence type="ECO:0000256" key="1">
    <source>
        <dbReference type="ARBA" id="ARBA00001936"/>
    </source>
</evidence>
<comment type="cofactor">
    <cofactor evidence="2">
        <name>Mg(2+)</name>
        <dbReference type="ChEBI" id="CHEBI:18420"/>
    </cofactor>
</comment>
<gene>
    <name evidence="13" type="ORF">B2A_12270</name>
</gene>
<reference evidence="13" key="1">
    <citation type="submission" date="2013-08" db="EMBL/GenBank/DDBJ databases">
        <authorList>
            <person name="Mendez C."/>
            <person name="Richter M."/>
            <person name="Ferrer M."/>
            <person name="Sanchez J."/>
        </authorList>
    </citation>
    <scope>NUCLEOTIDE SEQUENCE</scope>
</reference>
<proteinExistence type="inferred from homology"/>
<dbReference type="PANTHER" id="PTHR43504">
    <property type="entry name" value="ISOCITRATE DEHYDROGENASE [NADP]"/>
    <property type="match status" value="1"/>
</dbReference>
<evidence type="ECO:0000256" key="7">
    <source>
        <dbReference type="ARBA" id="ARBA00022723"/>
    </source>
</evidence>
<evidence type="ECO:0000256" key="9">
    <source>
        <dbReference type="ARBA" id="ARBA00022857"/>
    </source>
</evidence>
<dbReference type="Gene3D" id="3.40.718.10">
    <property type="entry name" value="Isopropylmalate Dehydrogenase"/>
    <property type="match status" value="1"/>
</dbReference>